<dbReference type="InterPro" id="IPR015797">
    <property type="entry name" value="NUDIX_hydrolase-like_dom_sf"/>
</dbReference>
<dbReference type="PROSITE" id="PS00893">
    <property type="entry name" value="NUDIX_BOX"/>
    <property type="match status" value="1"/>
</dbReference>
<keyword evidence="8" id="KW-0460">Magnesium</keyword>
<dbReference type="PRINTS" id="PR00502">
    <property type="entry name" value="NUDIXFAMILY"/>
</dbReference>
<dbReference type="SUPFAM" id="SSF55811">
    <property type="entry name" value="Nudix"/>
    <property type="match status" value="1"/>
</dbReference>
<dbReference type="InterPro" id="IPR000086">
    <property type="entry name" value="NUDIX_hydrolase_dom"/>
</dbReference>
<name>A0ABT3A9A0_9ALTE</name>
<dbReference type="EC" id="3.6.1.55" evidence="12"/>
<evidence type="ECO:0000256" key="16">
    <source>
        <dbReference type="ARBA" id="ARBA00042798"/>
    </source>
</evidence>
<evidence type="ECO:0000313" key="19">
    <source>
        <dbReference type="Proteomes" id="UP001652504"/>
    </source>
</evidence>
<comment type="caution">
    <text evidence="18">The sequence shown here is derived from an EMBL/GenBank/DDBJ whole genome shotgun (WGS) entry which is preliminary data.</text>
</comment>
<dbReference type="RefSeq" id="WP_263712178.1">
    <property type="nucleotide sequence ID" value="NZ_JAOWKX010000004.1"/>
</dbReference>
<comment type="cofactor">
    <cofactor evidence="1">
        <name>Mg(2+)</name>
        <dbReference type="ChEBI" id="CHEBI:18420"/>
    </cofactor>
</comment>
<comment type="catalytic activity">
    <reaction evidence="11">
        <text>8-oxo-GTP + H2O = 8-oxo-GMP + diphosphate + H(+)</text>
        <dbReference type="Rhea" id="RHEA:67616"/>
        <dbReference type="ChEBI" id="CHEBI:15377"/>
        <dbReference type="ChEBI" id="CHEBI:15378"/>
        <dbReference type="ChEBI" id="CHEBI:33019"/>
        <dbReference type="ChEBI" id="CHEBI:143553"/>
        <dbReference type="ChEBI" id="CHEBI:145694"/>
    </reaction>
</comment>
<dbReference type="InterPro" id="IPR020084">
    <property type="entry name" value="NUDIX_hydrolase_CS"/>
</dbReference>
<dbReference type="Gene3D" id="3.90.79.10">
    <property type="entry name" value="Nucleoside Triphosphate Pyrophosphohydrolase"/>
    <property type="match status" value="1"/>
</dbReference>
<evidence type="ECO:0000256" key="6">
    <source>
        <dbReference type="ARBA" id="ARBA00022763"/>
    </source>
</evidence>
<dbReference type="InterPro" id="IPR047127">
    <property type="entry name" value="MutT-like"/>
</dbReference>
<evidence type="ECO:0000259" key="17">
    <source>
        <dbReference type="PROSITE" id="PS51462"/>
    </source>
</evidence>
<keyword evidence="3" id="KW-0515">Mutator protein</keyword>
<keyword evidence="9" id="KW-0234">DNA repair</keyword>
<dbReference type="PROSITE" id="PS51462">
    <property type="entry name" value="NUDIX"/>
    <property type="match status" value="1"/>
</dbReference>
<keyword evidence="4" id="KW-0235">DNA replication</keyword>
<evidence type="ECO:0000256" key="7">
    <source>
        <dbReference type="ARBA" id="ARBA00022801"/>
    </source>
</evidence>
<evidence type="ECO:0000256" key="12">
    <source>
        <dbReference type="ARBA" id="ARBA00038905"/>
    </source>
</evidence>
<accession>A0ABT3A9A0</accession>
<dbReference type="InterPro" id="IPR029119">
    <property type="entry name" value="MutY_C"/>
</dbReference>
<dbReference type="InterPro" id="IPR003561">
    <property type="entry name" value="Mutator_MutT"/>
</dbReference>
<protein>
    <recommendedName>
        <fullName evidence="13">8-oxo-dGTP diphosphatase</fullName>
        <ecNumber evidence="12">3.6.1.55</ecNumber>
    </recommendedName>
    <alternativeName>
        <fullName evidence="16">7,8-dihydro-8-oxoguanine-triphosphatase</fullName>
    </alternativeName>
    <alternativeName>
        <fullName evidence="15">Mutator protein MutT</fullName>
    </alternativeName>
    <alternativeName>
        <fullName evidence="14">dGTP pyrophosphohydrolase</fullName>
    </alternativeName>
</protein>
<evidence type="ECO:0000256" key="8">
    <source>
        <dbReference type="ARBA" id="ARBA00022842"/>
    </source>
</evidence>
<keyword evidence="19" id="KW-1185">Reference proteome</keyword>
<dbReference type="PANTHER" id="PTHR47707">
    <property type="entry name" value="8-OXO-DGTP DIPHOSPHATASE"/>
    <property type="match status" value="1"/>
</dbReference>
<dbReference type="EMBL" id="JAOWKX010000004">
    <property type="protein sequence ID" value="MCV2884896.1"/>
    <property type="molecule type" value="Genomic_DNA"/>
</dbReference>
<organism evidence="18 19">
    <name type="scientific">Fluctibacter corallii</name>
    <dbReference type="NCBI Taxonomy" id="2984329"/>
    <lineage>
        <taxon>Bacteria</taxon>
        <taxon>Pseudomonadati</taxon>
        <taxon>Pseudomonadota</taxon>
        <taxon>Gammaproteobacteria</taxon>
        <taxon>Alteromonadales</taxon>
        <taxon>Alteromonadaceae</taxon>
        <taxon>Fluctibacter</taxon>
    </lineage>
</organism>
<evidence type="ECO:0000256" key="9">
    <source>
        <dbReference type="ARBA" id="ARBA00023204"/>
    </source>
</evidence>
<reference evidence="18 19" key="1">
    <citation type="submission" date="2022-10" db="EMBL/GenBank/DDBJ databases">
        <title>Aestuariibacter sp. AA17 isolated from Montipora capitata coral fragment.</title>
        <authorList>
            <person name="Emsley S.A."/>
            <person name="Pfannmuller K.M."/>
            <person name="Loughran R.M."/>
            <person name="Shlafstein M."/>
            <person name="Papke E."/>
            <person name="Saw J.H."/>
            <person name="Ushijima B."/>
            <person name="Videau P."/>
        </authorList>
    </citation>
    <scope>NUCLEOTIDE SEQUENCE [LARGE SCALE GENOMIC DNA]</scope>
    <source>
        <strain evidence="18 19">AA17</strain>
    </source>
</reference>
<keyword evidence="5" id="KW-0479">Metal-binding</keyword>
<dbReference type="InterPro" id="IPR020476">
    <property type="entry name" value="Nudix_hydrolase"/>
</dbReference>
<evidence type="ECO:0000256" key="13">
    <source>
        <dbReference type="ARBA" id="ARBA00040794"/>
    </source>
</evidence>
<proteinExistence type="inferred from homology"/>
<dbReference type="CDD" id="cd03425">
    <property type="entry name" value="NUDIX_MutT_NudA_like"/>
    <property type="match status" value="1"/>
</dbReference>
<evidence type="ECO:0000256" key="1">
    <source>
        <dbReference type="ARBA" id="ARBA00001946"/>
    </source>
</evidence>
<feature type="domain" description="Nudix hydrolase" evidence="17">
    <location>
        <begin position="2"/>
        <end position="128"/>
    </location>
</feature>
<evidence type="ECO:0000256" key="11">
    <source>
        <dbReference type="ARBA" id="ARBA00036904"/>
    </source>
</evidence>
<dbReference type="NCBIfam" id="TIGR00586">
    <property type="entry name" value="mutt"/>
    <property type="match status" value="1"/>
</dbReference>
<evidence type="ECO:0000256" key="2">
    <source>
        <dbReference type="ARBA" id="ARBA00005582"/>
    </source>
</evidence>
<evidence type="ECO:0000256" key="4">
    <source>
        <dbReference type="ARBA" id="ARBA00022705"/>
    </source>
</evidence>
<evidence type="ECO:0000256" key="14">
    <source>
        <dbReference type="ARBA" id="ARBA00041592"/>
    </source>
</evidence>
<evidence type="ECO:0000256" key="3">
    <source>
        <dbReference type="ARBA" id="ARBA00022457"/>
    </source>
</evidence>
<keyword evidence="6" id="KW-0227">DNA damage</keyword>
<dbReference type="Proteomes" id="UP001652504">
    <property type="component" value="Unassembled WGS sequence"/>
</dbReference>
<keyword evidence="7" id="KW-0378">Hydrolase</keyword>
<evidence type="ECO:0000256" key="5">
    <source>
        <dbReference type="ARBA" id="ARBA00022723"/>
    </source>
</evidence>
<evidence type="ECO:0000256" key="15">
    <source>
        <dbReference type="ARBA" id="ARBA00041979"/>
    </source>
</evidence>
<dbReference type="PANTHER" id="PTHR47707:SF1">
    <property type="entry name" value="NUDIX HYDROLASE FAMILY PROTEIN"/>
    <property type="match status" value="1"/>
</dbReference>
<evidence type="ECO:0000256" key="10">
    <source>
        <dbReference type="ARBA" id="ARBA00035861"/>
    </source>
</evidence>
<evidence type="ECO:0000313" key="18">
    <source>
        <dbReference type="EMBL" id="MCV2884896.1"/>
    </source>
</evidence>
<comment type="similarity">
    <text evidence="2">Belongs to the Nudix hydrolase family.</text>
</comment>
<gene>
    <name evidence="18" type="primary">mutT</name>
    <name evidence="18" type="ORF">OE749_09325</name>
</gene>
<comment type="catalytic activity">
    <reaction evidence="10">
        <text>8-oxo-dGTP + H2O = 8-oxo-dGMP + diphosphate + H(+)</text>
        <dbReference type="Rhea" id="RHEA:31575"/>
        <dbReference type="ChEBI" id="CHEBI:15377"/>
        <dbReference type="ChEBI" id="CHEBI:15378"/>
        <dbReference type="ChEBI" id="CHEBI:33019"/>
        <dbReference type="ChEBI" id="CHEBI:63224"/>
        <dbReference type="ChEBI" id="CHEBI:77896"/>
        <dbReference type="EC" id="3.6.1.55"/>
    </reaction>
</comment>
<sequence>MMKRIVVAVGVVLRNHEVFISHRDSSRHQGGKWEFPGGKVEDNESVSDALLRELKEEINIDVISQQPFMVIEFDYPDKHVSLDIHLVTEFAGEPKQLEGQEARWVALQDLGNYEFPEANKPIVEKLLSM</sequence>
<dbReference type="Pfam" id="PF14815">
    <property type="entry name" value="NUDIX_4"/>
    <property type="match status" value="1"/>
</dbReference>